<dbReference type="Proteomes" id="UP000030758">
    <property type="component" value="Unassembled WGS sequence"/>
</dbReference>
<keyword evidence="3" id="KW-0863">Zinc-finger</keyword>
<organism evidence="11">
    <name type="scientific">Trichuris suis</name>
    <name type="common">pig whipworm</name>
    <dbReference type="NCBI Taxonomy" id="68888"/>
    <lineage>
        <taxon>Eukaryota</taxon>
        <taxon>Metazoa</taxon>
        <taxon>Ecdysozoa</taxon>
        <taxon>Nematoda</taxon>
        <taxon>Enoplea</taxon>
        <taxon>Dorylaimia</taxon>
        <taxon>Trichinellida</taxon>
        <taxon>Trichuridae</taxon>
        <taxon>Trichuris</taxon>
    </lineage>
</organism>
<dbReference type="SMART" id="SM00451">
    <property type="entry name" value="ZnF_U1"/>
    <property type="match status" value="1"/>
</dbReference>
<feature type="chain" id="PRO_5007379626" description="U1-type domain-containing protein" evidence="8">
    <location>
        <begin position="29"/>
        <end position="204"/>
    </location>
</feature>
<dbReference type="SUPFAM" id="SSF57667">
    <property type="entry name" value="beta-beta-alpha zinc fingers"/>
    <property type="match status" value="1"/>
</dbReference>
<keyword evidence="6" id="KW-0539">Nucleus</keyword>
<evidence type="ECO:0000256" key="4">
    <source>
        <dbReference type="ARBA" id="ARBA00022833"/>
    </source>
</evidence>
<evidence type="ECO:0000256" key="8">
    <source>
        <dbReference type="SAM" id="SignalP"/>
    </source>
</evidence>
<evidence type="ECO:0000313" key="11">
    <source>
        <dbReference type="EMBL" id="KFD68096.1"/>
    </source>
</evidence>
<evidence type="ECO:0000259" key="9">
    <source>
        <dbReference type="SMART" id="SM00451"/>
    </source>
</evidence>
<dbReference type="Gene3D" id="3.30.160.60">
    <property type="entry name" value="Classic Zinc Finger"/>
    <property type="match status" value="1"/>
</dbReference>
<keyword evidence="4" id="KW-0862">Zinc</keyword>
<keyword evidence="2" id="KW-0479">Metal-binding</keyword>
<feature type="compositionally biased region" description="Acidic residues" evidence="7">
    <location>
        <begin position="179"/>
        <end position="188"/>
    </location>
</feature>
<keyword evidence="8" id="KW-0732">Signal</keyword>
<dbReference type="GO" id="GO:0005681">
    <property type="term" value="C:spliceosomal complex"/>
    <property type="evidence" value="ECO:0007669"/>
    <property type="project" value="InterPro"/>
</dbReference>
<dbReference type="GO" id="GO:0008270">
    <property type="term" value="F:zinc ion binding"/>
    <property type="evidence" value="ECO:0007669"/>
    <property type="project" value="UniProtKB-KW"/>
</dbReference>
<evidence type="ECO:0000313" key="12">
    <source>
        <dbReference type="Proteomes" id="UP000030764"/>
    </source>
</evidence>
<dbReference type="FunFam" id="3.30.160.60:FF:000282">
    <property type="entry name" value="Zinc finger, matrin-type 2"/>
    <property type="match status" value="1"/>
</dbReference>
<name>A0A085NF50_9BILA</name>
<keyword evidence="5" id="KW-0238">DNA-binding</keyword>
<gene>
    <name evidence="10" type="ORF">M513_03433</name>
    <name evidence="11" type="ORF">M514_03433</name>
</gene>
<comment type="subcellular location">
    <subcellularLocation>
        <location evidence="1">Nucleus</location>
    </subcellularLocation>
</comment>
<evidence type="ECO:0000256" key="3">
    <source>
        <dbReference type="ARBA" id="ARBA00022771"/>
    </source>
</evidence>
<dbReference type="GO" id="GO:0000398">
    <property type="term" value="P:mRNA splicing, via spliceosome"/>
    <property type="evidence" value="ECO:0007669"/>
    <property type="project" value="InterPro"/>
</dbReference>
<dbReference type="InterPro" id="IPR036236">
    <property type="entry name" value="Znf_C2H2_sf"/>
</dbReference>
<dbReference type="InterPro" id="IPR022755">
    <property type="entry name" value="Znf_C2H2_jaz"/>
</dbReference>
<reference evidence="11 12" key="1">
    <citation type="journal article" date="2014" name="Nat. Genet.">
        <title>Genome and transcriptome of the porcine whipworm Trichuris suis.</title>
        <authorList>
            <person name="Jex A.R."/>
            <person name="Nejsum P."/>
            <person name="Schwarz E.M."/>
            <person name="Hu L."/>
            <person name="Young N.D."/>
            <person name="Hall R.S."/>
            <person name="Korhonen P.K."/>
            <person name="Liao S."/>
            <person name="Thamsborg S."/>
            <person name="Xia J."/>
            <person name="Xu P."/>
            <person name="Wang S."/>
            <person name="Scheerlinck J.P."/>
            <person name="Hofmann A."/>
            <person name="Sternberg P.W."/>
            <person name="Wang J."/>
            <person name="Gasser R.B."/>
        </authorList>
    </citation>
    <scope>NUCLEOTIDE SEQUENCE [LARGE SCALE GENOMIC DNA]</scope>
    <source>
        <strain evidence="11">DCEP-RM93F</strain>
        <strain evidence="10">DCEP-RM93M</strain>
    </source>
</reference>
<proteinExistence type="predicted"/>
<feature type="region of interest" description="Disordered" evidence="7">
    <location>
        <begin position="165"/>
        <end position="204"/>
    </location>
</feature>
<dbReference type="InterPro" id="IPR003604">
    <property type="entry name" value="Matrin/U1-like-C_Znf_C2H2"/>
</dbReference>
<dbReference type="EMBL" id="KL363198">
    <property type="protein sequence ID" value="KFD55685.1"/>
    <property type="molecule type" value="Genomic_DNA"/>
</dbReference>
<dbReference type="PANTHER" id="PTHR45986">
    <property type="entry name" value="ZINC FINGER MATRIN-TYPE PROTEIN 2"/>
    <property type="match status" value="1"/>
</dbReference>
<dbReference type="Proteomes" id="UP000030764">
    <property type="component" value="Unassembled WGS sequence"/>
</dbReference>
<evidence type="ECO:0000313" key="10">
    <source>
        <dbReference type="EMBL" id="KFD55685.1"/>
    </source>
</evidence>
<feature type="signal peptide" evidence="8">
    <location>
        <begin position="1"/>
        <end position="28"/>
    </location>
</feature>
<sequence length="204" mass="23712">KLWLTLLKFSSSPALFGFLCSEFCFTAADCCFRAMSNNALPVVADDHRRKWDIGEYERLARERLEEEKRREKEKSIPKDKVKRDILRPRDYKIDLDSKVGKSVVITKTTPASEAGGYYCNVCDCIVKDSINFLDHINGKKHQRNMGMSMRVKKSTLDEERKLAEYKQQKRMRKRKIQQEESEDDEESELLAKTMGIKGFGTSKK</sequence>
<evidence type="ECO:0000256" key="6">
    <source>
        <dbReference type="ARBA" id="ARBA00023242"/>
    </source>
</evidence>
<evidence type="ECO:0000256" key="7">
    <source>
        <dbReference type="SAM" id="MobiDB-lite"/>
    </source>
</evidence>
<protein>
    <recommendedName>
        <fullName evidence="9">U1-type domain-containing protein</fullName>
    </recommendedName>
</protein>
<evidence type="ECO:0000256" key="1">
    <source>
        <dbReference type="ARBA" id="ARBA00004123"/>
    </source>
</evidence>
<dbReference type="GO" id="GO:0046540">
    <property type="term" value="C:U4/U6 x U5 tri-snRNP complex"/>
    <property type="evidence" value="ECO:0007669"/>
    <property type="project" value="TreeGrafter"/>
</dbReference>
<dbReference type="InterPro" id="IPR040107">
    <property type="entry name" value="Snu23"/>
</dbReference>
<keyword evidence="12" id="KW-1185">Reference proteome</keyword>
<dbReference type="PANTHER" id="PTHR45986:SF1">
    <property type="entry name" value="ZINC FINGER MATRIN-TYPE PROTEIN 2"/>
    <property type="match status" value="1"/>
</dbReference>
<accession>A0A085NF50</accession>
<dbReference type="AlphaFoldDB" id="A0A085NF50"/>
<evidence type="ECO:0000256" key="5">
    <source>
        <dbReference type="ARBA" id="ARBA00023125"/>
    </source>
</evidence>
<dbReference type="EMBL" id="KL367508">
    <property type="protein sequence ID" value="KFD68096.1"/>
    <property type="molecule type" value="Genomic_DNA"/>
</dbReference>
<feature type="non-terminal residue" evidence="11">
    <location>
        <position position="1"/>
    </location>
</feature>
<dbReference type="Pfam" id="PF12171">
    <property type="entry name" value="zf-C2H2_jaz"/>
    <property type="match status" value="1"/>
</dbReference>
<dbReference type="GO" id="GO:0003677">
    <property type="term" value="F:DNA binding"/>
    <property type="evidence" value="ECO:0007669"/>
    <property type="project" value="UniProtKB-KW"/>
</dbReference>
<feature type="domain" description="U1-type" evidence="9">
    <location>
        <begin position="114"/>
        <end position="148"/>
    </location>
</feature>
<evidence type="ECO:0000256" key="2">
    <source>
        <dbReference type="ARBA" id="ARBA00022723"/>
    </source>
</evidence>